<dbReference type="KEGG" id="sba:Sulba_0286"/>
<evidence type="ECO:0000313" key="6">
    <source>
        <dbReference type="EMBL" id="AFL67612.1"/>
    </source>
</evidence>
<gene>
    <name evidence="6" type="ordered locus">Sulba_0286</name>
</gene>
<dbReference type="PROSITE" id="PS00198">
    <property type="entry name" value="4FE4S_FER_1"/>
    <property type="match status" value="1"/>
</dbReference>
<dbReference type="SUPFAM" id="SSF54862">
    <property type="entry name" value="4Fe-4S ferredoxins"/>
    <property type="match status" value="1"/>
</dbReference>
<keyword evidence="6" id="KW-0808">Transferase</keyword>
<dbReference type="GO" id="GO:0046872">
    <property type="term" value="F:metal ion binding"/>
    <property type="evidence" value="ECO:0007669"/>
    <property type="project" value="UniProtKB-KW"/>
</dbReference>
<organism evidence="6 7">
    <name type="scientific">Sulfurospirillum barnesii (strain ATCC 700032 / DSM 10660 / SES-3)</name>
    <dbReference type="NCBI Taxonomy" id="760154"/>
    <lineage>
        <taxon>Bacteria</taxon>
        <taxon>Pseudomonadati</taxon>
        <taxon>Campylobacterota</taxon>
        <taxon>Epsilonproteobacteria</taxon>
        <taxon>Campylobacterales</taxon>
        <taxon>Sulfurospirillaceae</taxon>
        <taxon>Sulfurospirillum</taxon>
    </lineage>
</organism>
<dbReference type="InterPro" id="IPR050954">
    <property type="entry name" value="ET_IronSulfur_Cluster-Binding"/>
</dbReference>
<dbReference type="GO" id="GO:0047362">
    <property type="term" value="F:thiosulfate-dithiol sulfurtransferase activity"/>
    <property type="evidence" value="ECO:0007669"/>
    <property type="project" value="UniProtKB-EC"/>
</dbReference>
<dbReference type="PANTHER" id="PTHR43177:SF3">
    <property type="entry name" value="PROTEIN NRFC HOMOLOG"/>
    <property type="match status" value="1"/>
</dbReference>
<evidence type="ECO:0000259" key="5">
    <source>
        <dbReference type="PROSITE" id="PS51379"/>
    </source>
</evidence>
<dbReference type="Proteomes" id="UP000006176">
    <property type="component" value="Chromosome"/>
</dbReference>
<dbReference type="HOGENOM" id="CLU_043374_1_3_7"/>
<dbReference type="InterPro" id="IPR017900">
    <property type="entry name" value="4Fe4S_Fe_S_CS"/>
</dbReference>
<protein>
    <submittedName>
        <fullName evidence="6">Fe-S-cluster-containing hydrogenase subunit</fullName>
        <ecNumber evidence="6">2.8.1.5</ecNumber>
    </submittedName>
</protein>
<dbReference type="AlphaFoldDB" id="I3XUI8"/>
<reference evidence="6 7" key="1">
    <citation type="submission" date="2012-06" db="EMBL/GenBank/DDBJ databases">
        <title>Complete sequence of Sulfurospirillum barnesii SES-3.</title>
        <authorList>
            <consortium name="US DOE Joint Genome Institute"/>
            <person name="Lucas S."/>
            <person name="Han J."/>
            <person name="Lapidus A."/>
            <person name="Cheng J.-F."/>
            <person name="Goodwin L."/>
            <person name="Pitluck S."/>
            <person name="Peters L."/>
            <person name="Ovchinnikova G."/>
            <person name="Lu M."/>
            <person name="Detter J.C."/>
            <person name="Han C."/>
            <person name="Tapia R."/>
            <person name="Land M."/>
            <person name="Hauser L."/>
            <person name="Kyrpides N."/>
            <person name="Ivanova N."/>
            <person name="Pagani I."/>
            <person name="Stolz J."/>
            <person name="Arkin A."/>
            <person name="Dehal P."/>
            <person name="Oremland R."/>
            <person name="Saltikov C."/>
            <person name="Basu P."/>
            <person name="Hollibaugh J."/>
            <person name="Newman D."/>
            <person name="Stolyar S."/>
            <person name="Hazen T."/>
            <person name="Woyke T."/>
        </authorList>
    </citation>
    <scope>NUCLEOTIDE SEQUENCE [LARGE SCALE GENOMIC DNA]</scope>
    <source>
        <strain evidence="7">ATCC 700032 / DSM 10660 / SES-3</strain>
    </source>
</reference>
<name>I3XUI8_SULBS</name>
<evidence type="ECO:0000256" key="4">
    <source>
        <dbReference type="ARBA" id="ARBA00023014"/>
    </source>
</evidence>
<keyword evidence="3" id="KW-0408">Iron</keyword>
<dbReference type="EMBL" id="CP003333">
    <property type="protein sequence ID" value="AFL67612.1"/>
    <property type="molecule type" value="Genomic_DNA"/>
</dbReference>
<feature type="domain" description="4Fe-4S ferredoxin-type" evidence="5">
    <location>
        <begin position="6"/>
        <end position="35"/>
    </location>
</feature>
<dbReference type="EC" id="2.8.1.5" evidence="6"/>
<dbReference type="PROSITE" id="PS51379">
    <property type="entry name" value="4FE4S_FER_2"/>
    <property type="match status" value="2"/>
</dbReference>
<dbReference type="GO" id="GO:0051539">
    <property type="term" value="F:4 iron, 4 sulfur cluster binding"/>
    <property type="evidence" value="ECO:0007669"/>
    <property type="project" value="UniProtKB-KW"/>
</dbReference>
<evidence type="ECO:0000256" key="2">
    <source>
        <dbReference type="ARBA" id="ARBA00022723"/>
    </source>
</evidence>
<dbReference type="InterPro" id="IPR017896">
    <property type="entry name" value="4Fe4S_Fe-S-bd"/>
</dbReference>
<dbReference type="STRING" id="760154.Sulba_0286"/>
<evidence type="ECO:0000256" key="1">
    <source>
        <dbReference type="ARBA" id="ARBA00022485"/>
    </source>
</evidence>
<keyword evidence="7" id="KW-1185">Reference proteome</keyword>
<evidence type="ECO:0000313" key="7">
    <source>
        <dbReference type="Proteomes" id="UP000006176"/>
    </source>
</evidence>
<dbReference type="Pfam" id="PF13247">
    <property type="entry name" value="Fer4_11"/>
    <property type="match status" value="1"/>
</dbReference>
<keyword evidence="4" id="KW-0411">Iron-sulfur</keyword>
<dbReference type="PATRIC" id="fig|760154.4.peg.284"/>
<dbReference type="CDD" id="cd10551">
    <property type="entry name" value="PsrB"/>
    <property type="match status" value="1"/>
</dbReference>
<dbReference type="Gene3D" id="3.30.70.20">
    <property type="match status" value="2"/>
</dbReference>
<feature type="domain" description="4Fe-4S ferredoxin-type" evidence="5">
    <location>
        <begin position="83"/>
        <end position="112"/>
    </location>
</feature>
<sequence>MMPKHYRLLYDENACIGCQACSVACRVEHGVPEDFFRLQVRMELHGVFPHLGMSYERMACVMCEDAPCVSVCPTFASFQDKEGLVHIDERVCITCKYCILACPYHARFINPLKNVVEKCDFCYESRVSKALLPVCVSICPTEALIFGDMSQTDSLVCKTSQKETLIFPKAHLKTKPKVACIPRRKGAKS</sequence>
<dbReference type="eggNOG" id="COG0437">
    <property type="taxonomic scope" value="Bacteria"/>
</dbReference>
<dbReference type="PANTHER" id="PTHR43177">
    <property type="entry name" value="PROTEIN NRFC"/>
    <property type="match status" value="1"/>
</dbReference>
<proteinExistence type="predicted"/>
<keyword evidence="2" id="KW-0479">Metal-binding</keyword>
<keyword evidence="1" id="KW-0004">4Fe-4S</keyword>
<accession>I3XUI8</accession>
<evidence type="ECO:0000256" key="3">
    <source>
        <dbReference type="ARBA" id="ARBA00023004"/>
    </source>
</evidence>